<sequence>MSNALTNMSLFAIAVIINKSISLIMLPVLPQFLGPEQMGRLELLISFGAIASLLVGFALHEALYRYAGVQKDENIKRILLNQIYSLAFYFSVIFITLFLFIILFIDIPSPFTKTECLILMFALSLEGVIAIGTAWLRMQDDKAKVLLTIMVTTTLLQVIFIVIALALWPHIISVLLGGLLAALIQFFWLHYYNNYTISLPNLALAKNYLYYSSPVMLSGVVSFFLNGAERWFIAANSSLESLGVYAIAAKFAFGMCILVQPFTMWWMPRRFAVLEQDNCKGLEAVRITHLGLIYIAFLTIVVVTMAYLIIHLLLPNTYQQAALFILFLLPIAMLKEWGELFNLAILYKRKTQWLLGINIVAAITAISLLFALSSLGIFSVFIALYSAQLCRLVLTYWSAQICLCLPYDISLMVILQVVTGLALFLIYYLQSLTAAILISLTTSFILLGIASKYISNNTFHSLLNSLQKNKKSI</sequence>
<feature type="transmembrane region" description="Helical" evidence="6">
    <location>
        <begin position="353"/>
        <end position="371"/>
    </location>
</feature>
<feature type="transmembrane region" description="Helical" evidence="6">
    <location>
        <begin position="41"/>
        <end position="63"/>
    </location>
</feature>
<keyword evidence="8" id="KW-1185">Reference proteome</keyword>
<comment type="caution">
    <text evidence="7">The sequence shown here is derived from an EMBL/GenBank/DDBJ whole genome shotgun (WGS) entry which is preliminary data.</text>
</comment>
<feature type="transmembrane region" description="Helical" evidence="6">
    <location>
        <begin position="171"/>
        <end position="188"/>
    </location>
</feature>
<gene>
    <name evidence="7" type="ORF">VSA01S_15200</name>
</gene>
<dbReference type="PANTHER" id="PTHR30250">
    <property type="entry name" value="PST FAMILY PREDICTED COLANIC ACID TRANSPORTER"/>
    <property type="match status" value="1"/>
</dbReference>
<dbReference type="EMBL" id="BJXJ01000012">
    <property type="protein sequence ID" value="GEM75408.1"/>
    <property type="molecule type" value="Genomic_DNA"/>
</dbReference>
<dbReference type="GO" id="GO:0005886">
    <property type="term" value="C:plasma membrane"/>
    <property type="evidence" value="ECO:0007669"/>
    <property type="project" value="UniProtKB-SubCell"/>
</dbReference>
<feature type="transmembrane region" description="Helical" evidence="6">
    <location>
        <begin position="287"/>
        <end position="310"/>
    </location>
</feature>
<keyword evidence="2" id="KW-1003">Cell membrane</keyword>
<evidence type="ECO:0000256" key="4">
    <source>
        <dbReference type="ARBA" id="ARBA00022989"/>
    </source>
</evidence>
<dbReference type="InterPro" id="IPR050833">
    <property type="entry name" value="Poly_Biosynth_Transport"/>
</dbReference>
<comment type="subcellular location">
    <subcellularLocation>
        <location evidence="1">Cell membrane</location>
        <topology evidence="1">Multi-pass membrane protein</topology>
    </subcellularLocation>
</comment>
<evidence type="ECO:0000256" key="3">
    <source>
        <dbReference type="ARBA" id="ARBA00022692"/>
    </source>
</evidence>
<evidence type="ECO:0000256" key="5">
    <source>
        <dbReference type="ARBA" id="ARBA00023136"/>
    </source>
</evidence>
<evidence type="ECO:0000313" key="7">
    <source>
        <dbReference type="EMBL" id="GEM75408.1"/>
    </source>
</evidence>
<organism evidence="7 8">
    <name type="scientific">Vibrio sagamiensis NBRC 104589</name>
    <dbReference type="NCBI Taxonomy" id="1219064"/>
    <lineage>
        <taxon>Bacteria</taxon>
        <taxon>Pseudomonadati</taxon>
        <taxon>Pseudomonadota</taxon>
        <taxon>Gammaproteobacteria</taxon>
        <taxon>Vibrionales</taxon>
        <taxon>Vibrionaceae</taxon>
        <taxon>Vibrio</taxon>
    </lineage>
</organism>
<feature type="transmembrane region" description="Helical" evidence="6">
    <location>
        <begin position="208"/>
        <end position="225"/>
    </location>
</feature>
<feature type="transmembrane region" description="Helical" evidence="6">
    <location>
        <begin position="322"/>
        <end position="341"/>
    </location>
</feature>
<evidence type="ECO:0000256" key="6">
    <source>
        <dbReference type="SAM" id="Phobius"/>
    </source>
</evidence>
<dbReference type="InterPro" id="IPR002797">
    <property type="entry name" value="Polysacc_synth"/>
</dbReference>
<keyword evidence="3 6" id="KW-0812">Transmembrane</keyword>
<feature type="transmembrane region" description="Helical" evidence="6">
    <location>
        <begin position="245"/>
        <end position="266"/>
    </location>
</feature>
<proteinExistence type="predicted"/>
<dbReference type="Pfam" id="PF01943">
    <property type="entry name" value="Polysacc_synt"/>
    <property type="match status" value="1"/>
</dbReference>
<dbReference type="OrthoDB" id="9815248at2"/>
<protein>
    <submittedName>
        <fullName evidence="7">LPS biosynthesis protein</fullName>
    </submittedName>
</protein>
<feature type="transmembrane region" description="Helical" evidence="6">
    <location>
        <begin position="145"/>
        <end position="165"/>
    </location>
</feature>
<feature type="transmembrane region" description="Helical" evidence="6">
    <location>
        <begin position="83"/>
        <end position="105"/>
    </location>
</feature>
<feature type="transmembrane region" description="Helical" evidence="6">
    <location>
        <begin position="117"/>
        <end position="136"/>
    </location>
</feature>
<dbReference type="RefSeq" id="WP_039982736.1">
    <property type="nucleotide sequence ID" value="NZ_BAOJ01000135.1"/>
</dbReference>
<feature type="transmembrane region" description="Helical" evidence="6">
    <location>
        <begin position="7"/>
        <end position="29"/>
    </location>
</feature>
<feature type="transmembrane region" description="Helical" evidence="6">
    <location>
        <begin position="435"/>
        <end position="454"/>
    </location>
</feature>
<evidence type="ECO:0000256" key="2">
    <source>
        <dbReference type="ARBA" id="ARBA00022475"/>
    </source>
</evidence>
<reference evidence="7 8" key="1">
    <citation type="submission" date="2019-07" db="EMBL/GenBank/DDBJ databases">
        <title>Whole genome shotgun sequence of Vibrio sagamiensis NBRC 104589.</title>
        <authorList>
            <person name="Hosoyama A."/>
            <person name="Uohara A."/>
            <person name="Ohji S."/>
            <person name="Ichikawa N."/>
        </authorList>
    </citation>
    <scope>NUCLEOTIDE SEQUENCE [LARGE SCALE GENOMIC DNA]</scope>
    <source>
        <strain evidence="7 8">NBRC 104589</strain>
    </source>
</reference>
<evidence type="ECO:0000256" key="1">
    <source>
        <dbReference type="ARBA" id="ARBA00004651"/>
    </source>
</evidence>
<feature type="transmembrane region" description="Helical" evidence="6">
    <location>
        <begin position="377"/>
        <end position="397"/>
    </location>
</feature>
<keyword evidence="4 6" id="KW-1133">Transmembrane helix</keyword>
<dbReference type="PANTHER" id="PTHR30250:SF11">
    <property type="entry name" value="O-ANTIGEN TRANSPORTER-RELATED"/>
    <property type="match status" value="1"/>
</dbReference>
<feature type="transmembrane region" description="Helical" evidence="6">
    <location>
        <begin position="409"/>
        <end position="429"/>
    </location>
</feature>
<dbReference type="Proteomes" id="UP000321922">
    <property type="component" value="Unassembled WGS sequence"/>
</dbReference>
<dbReference type="AlphaFoldDB" id="A0A511QDM5"/>
<evidence type="ECO:0000313" key="8">
    <source>
        <dbReference type="Proteomes" id="UP000321922"/>
    </source>
</evidence>
<name>A0A511QDM5_9VIBR</name>
<keyword evidence="5 6" id="KW-0472">Membrane</keyword>
<accession>A0A511QDM5</accession>